<evidence type="ECO:0000313" key="3">
    <source>
        <dbReference type="EMBL" id="GAA5194697.1"/>
    </source>
</evidence>
<dbReference type="Proteomes" id="UP001501600">
    <property type="component" value="Unassembled WGS sequence"/>
</dbReference>
<keyword evidence="4" id="KW-1185">Reference proteome</keyword>
<keyword evidence="1" id="KW-0812">Transmembrane</keyword>
<gene>
    <name evidence="3" type="ORF">GCM10025772_28210</name>
</gene>
<reference evidence="4" key="1">
    <citation type="journal article" date="2019" name="Int. J. Syst. Evol. Microbiol.">
        <title>The Global Catalogue of Microorganisms (GCM) 10K type strain sequencing project: providing services to taxonomists for standard genome sequencing and annotation.</title>
        <authorList>
            <consortium name="The Broad Institute Genomics Platform"/>
            <consortium name="The Broad Institute Genome Sequencing Center for Infectious Disease"/>
            <person name="Wu L."/>
            <person name="Ma J."/>
        </authorList>
    </citation>
    <scope>NUCLEOTIDE SEQUENCE [LARGE SCALE GENOMIC DNA]</scope>
    <source>
        <strain evidence="4">JCM 18720</strain>
    </source>
</reference>
<dbReference type="Pfam" id="PF18539">
    <property type="entry name" value="DUF5625"/>
    <property type="match status" value="1"/>
</dbReference>
<dbReference type="EMBL" id="BAABLF010000030">
    <property type="protein sequence ID" value="GAA5194697.1"/>
    <property type="molecule type" value="Genomic_DNA"/>
</dbReference>
<protein>
    <recommendedName>
        <fullName evidence="2">DUF5625 domain-containing protein</fullName>
    </recommendedName>
</protein>
<comment type="caution">
    <text evidence="3">The sequence shown here is derived from an EMBL/GenBank/DDBJ whole genome shotgun (WGS) entry which is preliminary data.</text>
</comment>
<evidence type="ECO:0000256" key="1">
    <source>
        <dbReference type="SAM" id="Phobius"/>
    </source>
</evidence>
<name>A0ABP9SDZ0_9GAMM</name>
<dbReference type="RefSeq" id="WP_345317818.1">
    <property type="nucleotide sequence ID" value="NZ_BAABLF010000030.1"/>
</dbReference>
<sequence>MSNRSAIIAIIILAAHALFTHFFSEHFSKAPLKEPINLTDSVNSTFEIYIPMEQTYEINLLFDRKELDFEYLKSVLGNMTNNDENGMPLNVVWSLYKEDSLVKSNSLIALNSCGWSQAQVYRCLGKIKVPSGKYKFSINVNNPSREFANFTSYISINYNFKNAHTWQTSYMFLGMLFNIFIAPFIGGIILLILIVRYIRHLTSA</sequence>
<evidence type="ECO:0000313" key="4">
    <source>
        <dbReference type="Proteomes" id="UP001501600"/>
    </source>
</evidence>
<proteinExistence type="predicted"/>
<keyword evidence="1" id="KW-0472">Membrane</keyword>
<feature type="transmembrane region" description="Helical" evidence="1">
    <location>
        <begin position="6"/>
        <end position="23"/>
    </location>
</feature>
<organism evidence="3 4">
    <name type="scientific">Ferrimonas gelatinilytica</name>
    <dbReference type="NCBI Taxonomy" id="1255257"/>
    <lineage>
        <taxon>Bacteria</taxon>
        <taxon>Pseudomonadati</taxon>
        <taxon>Pseudomonadota</taxon>
        <taxon>Gammaproteobacteria</taxon>
        <taxon>Alteromonadales</taxon>
        <taxon>Ferrimonadaceae</taxon>
        <taxon>Ferrimonas</taxon>
    </lineage>
</organism>
<feature type="transmembrane region" description="Helical" evidence="1">
    <location>
        <begin position="170"/>
        <end position="198"/>
    </location>
</feature>
<evidence type="ECO:0000259" key="2">
    <source>
        <dbReference type="Pfam" id="PF18539"/>
    </source>
</evidence>
<dbReference type="InterPro" id="IPR041008">
    <property type="entry name" value="DUF5625"/>
</dbReference>
<keyword evidence="1" id="KW-1133">Transmembrane helix</keyword>
<accession>A0ABP9SDZ0</accession>
<feature type="domain" description="DUF5625" evidence="2">
    <location>
        <begin position="34"/>
        <end position="158"/>
    </location>
</feature>